<feature type="transmembrane region" description="Helical" evidence="1">
    <location>
        <begin position="61"/>
        <end position="78"/>
    </location>
</feature>
<evidence type="ECO:0000256" key="1">
    <source>
        <dbReference type="SAM" id="Phobius"/>
    </source>
</evidence>
<sequence length="83" mass="8911">MNMLIMWLLIPVLIMLLIGAVMAVVCGFAYGLYLMVKGSMVIYSGFTEPCQGLCSPYNSPSVGGMMLIVGLLVVLLSYKSARG</sequence>
<proteinExistence type="predicted"/>
<keyword evidence="1" id="KW-0812">Transmembrane</keyword>
<accession>A0A1C3HND6</accession>
<name>A0A1C3HND6_SERMA</name>
<dbReference type="AlphaFoldDB" id="A0A1C3HND6"/>
<gene>
    <name evidence="2" type="ORF">PWN146_05307</name>
</gene>
<protein>
    <submittedName>
        <fullName evidence="2">Uncharacterized protein</fullName>
    </submittedName>
</protein>
<keyword evidence="1" id="KW-0472">Membrane</keyword>
<reference evidence="2" key="1">
    <citation type="submission" date="2016-05" db="EMBL/GenBank/DDBJ databases">
        <authorList>
            <person name="Lavstsen T."/>
            <person name="Jespersen J.S."/>
        </authorList>
    </citation>
    <scope>NUCLEOTIDE SEQUENCE</scope>
    <source>
        <strain evidence="2">PWN146_assembly</strain>
    </source>
</reference>
<dbReference type="EMBL" id="LT575491">
    <property type="protein sequence ID" value="SAY46538.1"/>
    <property type="molecule type" value="Genomic_DNA"/>
</dbReference>
<keyword evidence="1" id="KW-1133">Transmembrane helix</keyword>
<organism evidence="2">
    <name type="scientific">Serratia marcescens</name>
    <dbReference type="NCBI Taxonomy" id="615"/>
    <lineage>
        <taxon>Bacteria</taxon>
        <taxon>Pseudomonadati</taxon>
        <taxon>Pseudomonadota</taxon>
        <taxon>Gammaproteobacteria</taxon>
        <taxon>Enterobacterales</taxon>
        <taxon>Yersiniaceae</taxon>
        <taxon>Serratia</taxon>
    </lineage>
</organism>
<evidence type="ECO:0000313" key="2">
    <source>
        <dbReference type="EMBL" id="SAY46538.1"/>
    </source>
</evidence>